<evidence type="ECO:0000313" key="4">
    <source>
        <dbReference type="Proteomes" id="UP000177943"/>
    </source>
</evidence>
<comment type="caution">
    <text evidence="3">The sequence shown here is derived from an EMBL/GenBank/DDBJ whole genome shotgun (WGS) entry which is preliminary data.</text>
</comment>
<dbReference type="Pfam" id="PF02021">
    <property type="entry name" value="UPF0102"/>
    <property type="match status" value="1"/>
</dbReference>
<protein>
    <recommendedName>
        <fullName evidence="2">UPF0102 protein A3D56_03710</fullName>
    </recommendedName>
</protein>
<evidence type="ECO:0000256" key="1">
    <source>
        <dbReference type="ARBA" id="ARBA00006738"/>
    </source>
</evidence>
<dbReference type="AlphaFoldDB" id="A0A1G2MR62"/>
<dbReference type="SUPFAM" id="SSF52980">
    <property type="entry name" value="Restriction endonuclease-like"/>
    <property type="match status" value="1"/>
</dbReference>
<dbReference type="InterPro" id="IPR011335">
    <property type="entry name" value="Restrct_endonuc-II-like"/>
</dbReference>
<dbReference type="PANTHER" id="PTHR34039">
    <property type="entry name" value="UPF0102 PROTEIN YRAN"/>
    <property type="match status" value="1"/>
</dbReference>
<dbReference type="EMBL" id="MHRP01000032">
    <property type="protein sequence ID" value="OHA26355.1"/>
    <property type="molecule type" value="Genomic_DNA"/>
</dbReference>
<evidence type="ECO:0000313" key="3">
    <source>
        <dbReference type="EMBL" id="OHA26355.1"/>
    </source>
</evidence>
<organism evidence="3 4">
    <name type="scientific">Candidatus Taylorbacteria bacterium RIFCSPHIGHO2_02_FULL_45_35</name>
    <dbReference type="NCBI Taxonomy" id="1802311"/>
    <lineage>
        <taxon>Bacteria</taxon>
        <taxon>Candidatus Tayloriibacteriota</taxon>
    </lineage>
</organism>
<dbReference type="HAMAP" id="MF_00048">
    <property type="entry name" value="UPF0102"/>
    <property type="match status" value="1"/>
</dbReference>
<accession>A0A1G2MR62</accession>
<proteinExistence type="inferred from homology"/>
<dbReference type="Gene3D" id="3.40.1350.10">
    <property type="match status" value="1"/>
</dbReference>
<dbReference type="InterPro" id="IPR003509">
    <property type="entry name" value="UPF0102_YraN-like"/>
</dbReference>
<dbReference type="GO" id="GO:0003676">
    <property type="term" value="F:nucleic acid binding"/>
    <property type="evidence" value="ECO:0007669"/>
    <property type="project" value="InterPro"/>
</dbReference>
<dbReference type="Proteomes" id="UP000177943">
    <property type="component" value="Unassembled WGS sequence"/>
</dbReference>
<dbReference type="InterPro" id="IPR011856">
    <property type="entry name" value="tRNA_endonuc-like_dom_sf"/>
</dbReference>
<comment type="similarity">
    <text evidence="1 2">Belongs to the UPF0102 family.</text>
</comment>
<gene>
    <name evidence="3" type="ORF">A3D56_03710</name>
</gene>
<sequence length="131" mass="15399">MENQKKHIGRLGEDIATRYLKEKGFEILDRNYLKRVGEIDIVAKKDKKIHFVEVKTVSREINQKVTHETSNYRPEDNVHIQKTKRLARTIQIYLEEKHVSHETGWEFDVVAITLSVKDKVAKVSFLKDIIL</sequence>
<evidence type="ECO:0000256" key="2">
    <source>
        <dbReference type="HAMAP-Rule" id="MF_00048"/>
    </source>
</evidence>
<dbReference type="PANTHER" id="PTHR34039:SF1">
    <property type="entry name" value="UPF0102 PROTEIN YRAN"/>
    <property type="match status" value="1"/>
</dbReference>
<reference evidence="3 4" key="1">
    <citation type="journal article" date="2016" name="Nat. Commun.">
        <title>Thousands of microbial genomes shed light on interconnected biogeochemical processes in an aquifer system.</title>
        <authorList>
            <person name="Anantharaman K."/>
            <person name="Brown C.T."/>
            <person name="Hug L.A."/>
            <person name="Sharon I."/>
            <person name="Castelle C.J."/>
            <person name="Probst A.J."/>
            <person name="Thomas B.C."/>
            <person name="Singh A."/>
            <person name="Wilkins M.J."/>
            <person name="Karaoz U."/>
            <person name="Brodie E.L."/>
            <person name="Williams K.H."/>
            <person name="Hubbard S.S."/>
            <person name="Banfield J.F."/>
        </authorList>
    </citation>
    <scope>NUCLEOTIDE SEQUENCE [LARGE SCALE GENOMIC DNA]</scope>
</reference>
<name>A0A1G2MR62_9BACT</name>